<feature type="compositionally biased region" description="Acidic residues" evidence="1">
    <location>
        <begin position="480"/>
        <end position="491"/>
    </location>
</feature>
<name>A0ABY1UQK8_9APIC</name>
<feature type="compositionally biased region" description="Polar residues" evidence="1">
    <location>
        <begin position="495"/>
        <end position="504"/>
    </location>
</feature>
<keyword evidence="2" id="KW-1133">Transmembrane helix</keyword>
<feature type="compositionally biased region" description="Basic and acidic residues" evidence="1">
    <location>
        <begin position="36"/>
        <end position="54"/>
    </location>
</feature>
<evidence type="ECO:0000256" key="1">
    <source>
        <dbReference type="SAM" id="MobiDB-lite"/>
    </source>
</evidence>
<feature type="region of interest" description="Disordered" evidence="1">
    <location>
        <begin position="35"/>
        <end position="61"/>
    </location>
</feature>
<evidence type="ECO:0000313" key="4">
    <source>
        <dbReference type="EMBL" id="SOV16453.1"/>
    </source>
</evidence>
<keyword evidence="5" id="KW-1185">Reference proteome</keyword>
<feature type="transmembrane region" description="Helical" evidence="2">
    <location>
        <begin position="856"/>
        <end position="876"/>
    </location>
</feature>
<evidence type="ECO:0008006" key="6">
    <source>
        <dbReference type="Google" id="ProtNLM"/>
    </source>
</evidence>
<reference evidence="4" key="1">
    <citation type="submission" date="2016-09" db="EMBL/GenBank/DDBJ databases">
        <authorList>
            <consortium name="Pathogen Informatics"/>
            <person name="Sun Q."/>
            <person name="Inoue M."/>
        </authorList>
    </citation>
    <scope>NUCLEOTIDE SEQUENCE</scope>
</reference>
<proteinExistence type="predicted"/>
<sequence length="947" mass="112370">MKLKYHLFFLIIFIQDILCFKYEDYIKSLPAAFHTSKGDSKKDELGIEKNKEENVNNNNNNYKVGMKDIVNKISNKLNEENKNNNSYDKYNCNDDDGDNNSSNSLFHKMMCTFKKKLFKNEQVIEKDIKNIKKDVIDLKENVVKDSSNITKHTNILKDDITRSSNYFFNLFKKSFNEEKENVNKLNEDNLNKLKNLPDSHLFFSKLLLTLSQKDDKDKNKNTHINNYYNNNNNNMNDETDKNTNLLQNILSYIKNFKHKDENNNIKKENDFFHSFYIHNETNKQNNLNDQKYSWWFTNKHDEKKNLNNDLNLLYNNSNNSFNSILNQNQTDHENLPEQVRKKNSQEENNKLFDMLRKYLYKNEKNDMNDNNKNNINVDDNNLDDLHNVDHKNNKFSFLNYWNDKHDRGDKDMSKEGHFNDHSEDSNNNKMDDQKDDENKKFNIFTYFRKNKNKYEEEVNKNKKEINTNMNMEDVNKVGDDSSDDTNDETNDDTNVGLSDNASDDMTNNLNNNLNMNKMNKVDEDPKGFVLDLVKNYYDNNKNVDNINYSLLLTSDKETNENINYHPLVKFKSCLMNCFNEINNKEKNVENESYLSLDDYKILEKCILKCKNNNLNDTHSEDPMKNDDTMLLTEKNKIIDTKNNLLNDNINNLINDNINNLINDNINNLINDNNEATEKETSSTWSNFFYKKNNKNIKDNYKDNNNNNNNDTQDNISLLTSSETNLENSNALNDNLSTHLIYDKNNYHNNSNYHNYKMKNLLIDSKFKYNNKEKQNNNIQDEQQDKNKNIYNKPFHFFNYFNNSNINTDENNIYNDNLTNNDDKYNTLKNINNNNNIVLNKNDIDNDENNNYISTGFFLFLLLITFFVYLSAFTNIINQFYLSFKEKICLFIKGKYKGTFDNVYEESCESFLPKIQYKNSQNNNNDHNFCQSYENTYHSFQENSFDIA</sequence>
<keyword evidence="2" id="KW-0812">Transmembrane</keyword>
<accession>A0ABY1UQK8</accession>
<gene>
    <name evidence="4" type="ORF">PGABG01_1228100</name>
</gene>
<feature type="region of interest" description="Disordered" evidence="1">
    <location>
        <begin position="462"/>
        <end position="504"/>
    </location>
</feature>
<dbReference type="Proteomes" id="UP000831156">
    <property type="component" value="Chromosome 12"/>
</dbReference>
<keyword evidence="3" id="KW-0732">Signal</keyword>
<organism evidence="4 5">
    <name type="scientific">Plasmodium gaboni</name>
    <dbReference type="NCBI Taxonomy" id="647221"/>
    <lineage>
        <taxon>Eukaryota</taxon>
        <taxon>Sar</taxon>
        <taxon>Alveolata</taxon>
        <taxon>Apicomplexa</taxon>
        <taxon>Aconoidasida</taxon>
        <taxon>Haemosporida</taxon>
        <taxon>Plasmodiidae</taxon>
        <taxon>Plasmodium</taxon>
        <taxon>Plasmodium (Laverania)</taxon>
    </lineage>
</organism>
<feature type="compositionally biased region" description="Low complexity" evidence="1">
    <location>
        <begin position="222"/>
        <end position="236"/>
    </location>
</feature>
<evidence type="ECO:0000256" key="2">
    <source>
        <dbReference type="SAM" id="Phobius"/>
    </source>
</evidence>
<feature type="region of interest" description="Disordered" evidence="1">
    <location>
        <begin position="409"/>
        <end position="437"/>
    </location>
</feature>
<feature type="chain" id="PRO_5045935167" description="Rhoptry protein" evidence="3">
    <location>
        <begin position="20"/>
        <end position="947"/>
    </location>
</feature>
<feature type="region of interest" description="Disordered" evidence="1">
    <location>
        <begin position="218"/>
        <end position="240"/>
    </location>
</feature>
<keyword evidence="2" id="KW-0472">Membrane</keyword>
<dbReference type="EMBL" id="LT969435">
    <property type="protein sequence ID" value="SOV16453.1"/>
    <property type="molecule type" value="Genomic_DNA"/>
</dbReference>
<protein>
    <recommendedName>
        <fullName evidence="6">Rhoptry protein</fullName>
    </recommendedName>
</protein>
<evidence type="ECO:0000313" key="5">
    <source>
        <dbReference type="Proteomes" id="UP000831156"/>
    </source>
</evidence>
<feature type="signal peptide" evidence="3">
    <location>
        <begin position="1"/>
        <end position="19"/>
    </location>
</feature>
<evidence type="ECO:0000256" key="3">
    <source>
        <dbReference type="SAM" id="SignalP"/>
    </source>
</evidence>